<reference evidence="3" key="2">
    <citation type="submission" date="2013-09" db="EMBL/GenBank/DDBJ databases">
        <authorList>
            <person name="Wang G."/>
            <person name="Yang Y."/>
            <person name="Su Y."/>
        </authorList>
    </citation>
    <scope>NUCLEOTIDE SEQUENCE</scope>
    <source>
        <strain evidence="3">ATCC 39006</strain>
    </source>
</reference>
<dbReference type="Gene3D" id="2.40.50.230">
    <property type="entry name" value="Gp5 N-terminal domain"/>
    <property type="match status" value="1"/>
</dbReference>
<evidence type="ECO:0000259" key="1">
    <source>
        <dbReference type="Pfam" id="PF18352"/>
    </source>
</evidence>
<dbReference type="EMBL" id="CP025085">
    <property type="protein sequence ID" value="AUH00847.1"/>
    <property type="molecule type" value="Genomic_DNA"/>
</dbReference>
<proteinExistence type="predicted"/>
<dbReference type="Proteomes" id="UP000233778">
    <property type="component" value="Chromosome"/>
</dbReference>
<evidence type="ECO:0000313" key="4">
    <source>
        <dbReference type="Proteomes" id="UP000017700"/>
    </source>
</evidence>
<dbReference type="STRING" id="104623.Ser39006_02647"/>
<reference evidence="3 4" key="1">
    <citation type="journal article" date="2013" name="Genome Announc.">
        <title>Draft genome sequence of Serratia sp. strain ATCC 39006, a model bacterium for analysis of the biosynthesis and regulation of prodigiosin, a carbapenem, and gas vesicles.</title>
        <authorList>
            <person name="Fineran P.C."/>
            <person name="Iglesias Cans M.C."/>
            <person name="Ramsay J.P."/>
            <person name="Wilf N.M."/>
            <person name="Cossyleon D."/>
            <person name="McNeil M.B."/>
            <person name="Williamson N.R."/>
            <person name="Monson R.E."/>
            <person name="Becher S.A."/>
            <person name="Stanton J.A."/>
            <person name="Brugger K."/>
            <person name="Brown S.D."/>
            <person name="Salmond G.P."/>
        </authorList>
    </citation>
    <scope>NUCLEOTIDE SEQUENCE [LARGE SCALE GENOMIC DNA]</scope>
    <source>
        <strain evidence="3">ATCC 39006</strain>
        <strain evidence="4">ATCC 39006 / SC 11482</strain>
    </source>
</reference>
<dbReference type="EMBL" id="CP025084">
    <property type="protein sequence ID" value="AUH05169.1"/>
    <property type="molecule type" value="Genomic_DNA"/>
</dbReference>
<reference evidence="2 5" key="3">
    <citation type="submission" date="2017-11" db="EMBL/GenBank/DDBJ databases">
        <title>Complete genome sequence of Serratia sp. ATCC 39006 LacA.</title>
        <authorList>
            <person name="Hampton H.G."/>
            <person name="Jackson S.A."/>
            <person name="Jauregui R."/>
            <person name="Poulter G.T.M."/>
            <person name="Salmond G.P.C."/>
            <person name="Fineran P.C."/>
        </authorList>
    </citation>
    <scope>NUCLEOTIDE SEQUENCE [LARGE SCALE GENOMIC DNA]</scope>
    <source>
        <strain evidence="2 5">ATCC 39006</strain>
    </source>
</reference>
<dbReference type="RefSeq" id="WP_021015910.1">
    <property type="nucleotide sequence ID" value="NZ_CP025084.1"/>
</dbReference>
<feature type="domain" description="Phage protein Gp138 N-terminal" evidence="1">
    <location>
        <begin position="26"/>
        <end position="123"/>
    </location>
</feature>
<keyword evidence="4" id="KW-1185">Reference proteome</keyword>
<accession>A0A2I5TKT1</accession>
<dbReference type="InterPro" id="IPR037026">
    <property type="entry name" value="Vgr_OB-fold_dom_sf"/>
</dbReference>
<protein>
    <recommendedName>
        <fullName evidence="1">Phage protein Gp138 N-terminal domain-containing protein</fullName>
    </recommendedName>
</protein>
<dbReference type="OrthoDB" id="1903830at2"/>
<name>A0A2I5TKT1_SERS3</name>
<organism evidence="3 4">
    <name type="scientific">Serratia sp. (strain ATCC 39006)</name>
    <name type="common">Prodigiosinella confusarubida</name>
    <dbReference type="NCBI Taxonomy" id="104623"/>
    <lineage>
        <taxon>Bacteria</taxon>
        <taxon>Pseudomonadati</taxon>
        <taxon>Pseudomonadota</taxon>
        <taxon>Gammaproteobacteria</taxon>
        <taxon>Enterobacterales</taxon>
        <taxon>Pectobacteriaceae</taxon>
        <taxon>Prodigiosinella</taxon>
    </lineage>
</organism>
<reference evidence="3" key="4">
    <citation type="submission" date="2017-11" db="EMBL/GenBank/DDBJ databases">
        <title>Complete genome sequence of Serratia sp. ATCC 39006.</title>
        <authorList>
            <person name="Hampton H.G."/>
            <person name="Jackson S.A."/>
            <person name="Jauregui R."/>
            <person name="Poulter G.T.M."/>
            <person name="Salmond G.P.C."/>
            <person name="Fineran P.C."/>
        </authorList>
    </citation>
    <scope>NUCLEOTIDE SEQUENCE</scope>
    <source>
        <strain evidence="3">ATCC 39006</strain>
    </source>
</reference>
<dbReference type="InterPro" id="IPR041599">
    <property type="entry name" value="Gp138_N"/>
</dbReference>
<dbReference type="Pfam" id="PF18352">
    <property type="entry name" value="Gp138_N"/>
    <property type="match status" value="1"/>
</dbReference>
<dbReference type="Proteomes" id="UP000017700">
    <property type="component" value="Chromosome"/>
</dbReference>
<dbReference type="AlphaFoldDB" id="A0A2I5TKT1"/>
<dbReference type="Pfam" id="PF18946">
    <property type="entry name" value="Apex"/>
    <property type="match status" value="1"/>
</dbReference>
<gene>
    <name evidence="2" type="ORF">CWC46_14135</name>
    <name evidence="3" type="ORF">Ser39006_014140</name>
</gene>
<evidence type="ECO:0000313" key="2">
    <source>
        <dbReference type="EMBL" id="AUH00847.1"/>
    </source>
</evidence>
<evidence type="ECO:0000313" key="3">
    <source>
        <dbReference type="EMBL" id="AUH05169.1"/>
    </source>
</evidence>
<dbReference type="InterPro" id="IPR044033">
    <property type="entry name" value="GpV-like_apex"/>
</dbReference>
<sequence>MKSTNPLFSAIQSAGMEMVGGLMIGMPGHVVAYYPSTQRAQIECGIQRQMSDGTVQTLPLLVNVPVQFPGSADWSVFHELPAGTEGYIHFSQRSVDAWLDMGGPAPPTGPEMFSASDAFFSPGYRSLKTAIPDLPTSGIGMSNSAGTITIHLTDKGVRLTADGQTLELTSSGLVHNGTNIGSDHIHSGVERGGGNTNGPQ</sequence>
<evidence type="ECO:0000313" key="5">
    <source>
        <dbReference type="Proteomes" id="UP000233778"/>
    </source>
</evidence>
<dbReference type="KEGG" id="sera:Ser39006_014140"/>
<dbReference type="KEGG" id="serq:CWC46_14135"/>